<reference evidence="2" key="2">
    <citation type="submission" date="2018-04" db="EMBL/GenBank/DDBJ databases">
        <title>OnivRS2 (Oryza nivara Reference Sequence Version 2).</title>
        <authorList>
            <person name="Zhang J."/>
            <person name="Kudrna D."/>
            <person name="Lee S."/>
            <person name="Talag J."/>
            <person name="Rajasekar S."/>
            <person name="Welchert J."/>
            <person name="Hsing Y.-I."/>
            <person name="Wing R.A."/>
        </authorList>
    </citation>
    <scope>NUCLEOTIDE SEQUENCE [LARGE SCALE GENOMIC DNA]</scope>
    <source>
        <strain evidence="2">SL10</strain>
    </source>
</reference>
<evidence type="ECO:0000313" key="3">
    <source>
        <dbReference type="Proteomes" id="UP000006591"/>
    </source>
</evidence>
<protein>
    <submittedName>
        <fullName evidence="2">Uncharacterized protein</fullName>
    </submittedName>
</protein>
<dbReference type="HOGENOM" id="CLU_1263304_0_0_1"/>
<dbReference type="EnsemblPlants" id="ONIVA05G17650.1">
    <property type="protein sequence ID" value="ONIVA05G17650.1"/>
    <property type="gene ID" value="ONIVA05G17650"/>
</dbReference>
<proteinExistence type="predicted"/>
<dbReference type="Proteomes" id="UP000006591">
    <property type="component" value="Chromosome 5"/>
</dbReference>
<accession>A0A0E0HEM7</accession>
<keyword evidence="3" id="KW-1185">Reference proteome</keyword>
<reference evidence="2" key="1">
    <citation type="submission" date="2015-04" db="UniProtKB">
        <authorList>
            <consortium name="EnsemblPlants"/>
        </authorList>
    </citation>
    <scope>IDENTIFICATION</scope>
    <source>
        <strain evidence="2">SL10</strain>
    </source>
</reference>
<dbReference type="AlphaFoldDB" id="A0A0E0HEM7"/>
<name>A0A0E0HEM7_ORYNI</name>
<evidence type="ECO:0000313" key="2">
    <source>
        <dbReference type="EnsemblPlants" id="ONIVA05G17650.1"/>
    </source>
</evidence>
<evidence type="ECO:0000256" key="1">
    <source>
        <dbReference type="SAM" id="MobiDB-lite"/>
    </source>
</evidence>
<dbReference type="STRING" id="4536.A0A0E0HEM7"/>
<sequence length="219" mass="23668">MGGGGRCVRHCGVRRARRAAAASRRPRGSPQPDRQGRLPAGRAGAASARAAGGRAARRRLERLAAPHCRRGLWPVGRLGAEPPSAETSVALMTTFTVHDLGTPGLKGILSIIHSFPLPEVCKVFSFSGVFGTGAFAVGTDVAFDTASGNFTKETGGDDEGSSERLHALRFKPRRRALTTTRDWKRRRWQSVMVDIPATRLHLQDHYQSSPYCVKKKTGG</sequence>
<dbReference type="Gramene" id="ONIVA05G17650.1">
    <property type="protein sequence ID" value="ONIVA05G17650.1"/>
    <property type="gene ID" value="ONIVA05G17650"/>
</dbReference>
<feature type="region of interest" description="Disordered" evidence="1">
    <location>
        <begin position="16"/>
        <end position="55"/>
    </location>
</feature>
<organism evidence="2">
    <name type="scientific">Oryza nivara</name>
    <name type="common">Indian wild rice</name>
    <name type="synonym">Oryza sativa f. spontanea</name>
    <dbReference type="NCBI Taxonomy" id="4536"/>
    <lineage>
        <taxon>Eukaryota</taxon>
        <taxon>Viridiplantae</taxon>
        <taxon>Streptophyta</taxon>
        <taxon>Embryophyta</taxon>
        <taxon>Tracheophyta</taxon>
        <taxon>Spermatophyta</taxon>
        <taxon>Magnoliopsida</taxon>
        <taxon>Liliopsida</taxon>
        <taxon>Poales</taxon>
        <taxon>Poaceae</taxon>
        <taxon>BOP clade</taxon>
        <taxon>Oryzoideae</taxon>
        <taxon>Oryzeae</taxon>
        <taxon>Oryzinae</taxon>
        <taxon>Oryza</taxon>
    </lineage>
</organism>
<feature type="compositionally biased region" description="Low complexity" evidence="1">
    <location>
        <begin position="37"/>
        <end position="54"/>
    </location>
</feature>